<dbReference type="Gene3D" id="3.10.450.10">
    <property type="match status" value="1"/>
</dbReference>
<gene>
    <name evidence="6" type="primary">LOC113710020</name>
</gene>
<feature type="chain" id="PRO_5027983058" description="Cystatin domain-containing protein" evidence="3">
    <location>
        <begin position="30"/>
        <end position="130"/>
    </location>
</feature>
<keyword evidence="2" id="KW-0789">Thiol protease inhibitor</keyword>
<dbReference type="PANTHER" id="PTHR47364">
    <property type="entry name" value="CYSTEINE PROTEINASE INHIBITOR 5"/>
    <property type="match status" value="1"/>
</dbReference>
<feature type="domain" description="Cystatin" evidence="4">
    <location>
        <begin position="47"/>
        <end position="124"/>
    </location>
</feature>
<reference evidence="5" key="1">
    <citation type="journal article" date="2025" name="Foods">
        <title>Unveiling the Microbial Signatures of Arabica Coffee Cherries: Insights into Ripeness Specific Diversity, Functional Traits, and Implications for Quality and Safety.</title>
        <authorList>
            <consortium name="RefSeq"/>
            <person name="Tenea G.N."/>
            <person name="Cifuentes V."/>
            <person name="Reyes P."/>
            <person name="Cevallos-Vallejos M."/>
        </authorList>
    </citation>
    <scope>NUCLEOTIDE SEQUENCE [LARGE SCALE GENOMIC DNA]</scope>
</reference>
<organism evidence="5 6">
    <name type="scientific">Coffea arabica</name>
    <name type="common">Arabian coffee</name>
    <dbReference type="NCBI Taxonomy" id="13443"/>
    <lineage>
        <taxon>Eukaryota</taxon>
        <taxon>Viridiplantae</taxon>
        <taxon>Streptophyta</taxon>
        <taxon>Embryophyta</taxon>
        <taxon>Tracheophyta</taxon>
        <taxon>Spermatophyta</taxon>
        <taxon>Magnoliopsida</taxon>
        <taxon>eudicotyledons</taxon>
        <taxon>Gunneridae</taxon>
        <taxon>Pentapetalae</taxon>
        <taxon>asterids</taxon>
        <taxon>lamiids</taxon>
        <taxon>Gentianales</taxon>
        <taxon>Rubiaceae</taxon>
        <taxon>Ixoroideae</taxon>
        <taxon>Gardenieae complex</taxon>
        <taxon>Bertiereae - Coffeeae clade</taxon>
        <taxon>Coffeeae</taxon>
        <taxon>Coffea</taxon>
    </lineage>
</organism>
<evidence type="ECO:0000256" key="2">
    <source>
        <dbReference type="ARBA" id="ARBA00022704"/>
    </source>
</evidence>
<keyword evidence="3" id="KW-0732">Signal</keyword>
<evidence type="ECO:0000313" key="6">
    <source>
        <dbReference type="RefSeq" id="XP_027088670.1"/>
    </source>
</evidence>
<dbReference type="RefSeq" id="XP_027088670.1">
    <property type="nucleotide sequence ID" value="XM_027232869.1"/>
</dbReference>
<proteinExistence type="predicted"/>
<evidence type="ECO:0000313" key="5">
    <source>
        <dbReference type="Proteomes" id="UP001652660"/>
    </source>
</evidence>
<dbReference type="Pfam" id="PF16845">
    <property type="entry name" value="SQAPI"/>
    <property type="match status" value="1"/>
</dbReference>
<keyword evidence="5" id="KW-1185">Reference proteome</keyword>
<evidence type="ECO:0000256" key="3">
    <source>
        <dbReference type="SAM" id="SignalP"/>
    </source>
</evidence>
<accession>A0A6P6UCY5</accession>
<dbReference type="Proteomes" id="UP001652660">
    <property type="component" value="Chromosome 9e"/>
</dbReference>
<evidence type="ECO:0000256" key="1">
    <source>
        <dbReference type="ARBA" id="ARBA00022690"/>
    </source>
</evidence>
<dbReference type="SUPFAM" id="SSF54403">
    <property type="entry name" value="Cystatin/monellin"/>
    <property type="match status" value="1"/>
</dbReference>
<reference evidence="6" key="2">
    <citation type="submission" date="2025-08" db="UniProtKB">
        <authorList>
            <consortium name="RefSeq"/>
        </authorList>
    </citation>
    <scope>IDENTIFICATION</scope>
    <source>
        <tissue evidence="6">Leaves</tissue>
    </source>
</reference>
<feature type="signal peptide" evidence="3">
    <location>
        <begin position="1"/>
        <end position="29"/>
    </location>
</feature>
<dbReference type="PANTHER" id="PTHR47364:SF2">
    <property type="entry name" value="CYSTEINE PROTEINASE INHIBITOR 5"/>
    <property type="match status" value="1"/>
</dbReference>
<protein>
    <recommendedName>
        <fullName evidence="4">Cystatin domain-containing protein</fullName>
    </recommendedName>
</protein>
<name>A0A6P6UCY5_COFAR</name>
<dbReference type="GO" id="GO:0004869">
    <property type="term" value="F:cysteine-type endopeptidase inhibitor activity"/>
    <property type="evidence" value="ECO:0007669"/>
    <property type="project" value="UniProtKB-KW"/>
</dbReference>
<dbReference type="GeneID" id="113710020"/>
<dbReference type="InterPro" id="IPR046350">
    <property type="entry name" value="Cystatin_sf"/>
</dbReference>
<dbReference type="AlphaFoldDB" id="A0A6P6UCY5"/>
<evidence type="ECO:0000259" key="4">
    <source>
        <dbReference type="Pfam" id="PF16845"/>
    </source>
</evidence>
<dbReference type="OrthoDB" id="1272867at2759"/>
<sequence length="130" mass="14161">MAKEFRPLLIIFFSFLISSTLFDVSVTTAADDANEVLGPTDAFRALDSEDPLVVTVGKFAVDENNKQKKENIQFENVLKAASQQIGAKTEYGLLIKAAENGTSNTYAAIVLDSKDSGKELVGFRKRNLAV</sequence>
<keyword evidence="1" id="KW-0646">Protease inhibitor</keyword>
<dbReference type="InterPro" id="IPR000010">
    <property type="entry name" value="Cystatin_dom"/>
</dbReference>